<dbReference type="GO" id="GO:0006629">
    <property type="term" value="P:lipid metabolic process"/>
    <property type="evidence" value="ECO:0007669"/>
    <property type="project" value="InterPro"/>
</dbReference>
<evidence type="ECO:0000313" key="3">
    <source>
        <dbReference type="Proteomes" id="UP000427906"/>
    </source>
</evidence>
<evidence type="ECO:0000259" key="1">
    <source>
        <dbReference type="Pfam" id="PF01764"/>
    </source>
</evidence>
<sequence length="272" mass="30160">MAHNHSWQSVFKPGSSEDFFLDETPMKFCVNADGFNPVNAWWLSELSRLIYRRDASEGVQRPGRTSRNAFLARVGLAERHFFNGPTIQGALVETVDTGKDAFAALVFRGTRGRLSNWLVNLDMVMSPWPHGGRVHRGFKHGLMELWESISAALESVDKPLFYTGHSLGGAMATLAASLKSPHAVYTFGAPRIGDVAFAATLSDVKIYNVCNPRDIVTELPPSGWWSRFIHAGTMIHNIEVMRPHRSLVQAPSFLAGHAPLNYTNQLPVAFDN</sequence>
<dbReference type="KEGG" id="dalk:DSCA_23860"/>
<dbReference type="InterPro" id="IPR029058">
    <property type="entry name" value="AB_hydrolase_fold"/>
</dbReference>
<feature type="domain" description="Fungal lipase-type" evidence="1">
    <location>
        <begin position="105"/>
        <end position="221"/>
    </location>
</feature>
<organism evidence="2 3">
    <name type="scientific">Desulfosarcina alkanivorans</name>
    <dbReference type="NCBI Taxonomy" id="571177"/>
    <lineage>
        <taxon>Bacteria</taxon>
        <taxon>Pseudomonadati</taxon>
        <taxon>Thermodesulfobacteriota</taxon>
        <taxon>Desulfobacteria</taxon>
        <taxon>Desulfobacterales</taxon>
        <taxon>Desulfosarcinaceae</taxon>
        <taxon>Desulfosarcina</taxon>
    </lineage>
</organism>
<dbReference type="Gene3D" id="3.40.50.1820">
    <property type="entry name" value="alpha/beta hydrolase"/>
    <property type="match status" value="1"/>
</dbReference>
<name>A0A5K7YH63_9BACT</name>
<gene>
    <name evidence="2" type="ORF">DSCA_23860</name>
</gene>
<dbReference type="CDD" id="cd00519">
    <property type="entry name" value="Lipase_3"/>
    <property type="match status" value="1"/>
</dbReference>
<protein>
    <recommendedName>
        <fullName evidence="1">Fungal lipase-type domain-containing protein</fullName>
    </recommendedName>
</protein>
<evidence type="ECO:0000313" key="2">
    <source>
        <dbReference type="EMBL" id="BBO68456.1"/>
    </source>
</evidence>
<dbReference type="Pfam" id="PF01764">
    <property type="entry name" value="Lipase_3"/>
    <property type="match status" value="1"/>
</dbReference>
<dbReference type="RefSeq" id="WP_197904778.1">
    <property type="nucleotide sequence ID" value="NZ_AP021874.1"/>
</dbReference>
<dbReference type="PANTHER" id="PTHR45856">
    <property type="entry name" value="ALPHA/BETA-HYDROLASES SUPERFAMILY PROTEIN"/>
    <property type="match status" value="1"/>
</dbReference>
<dbReference type="InterPro" id="IPR051218">
    <property type="entry name" value="Sec_MonoDiacylglyc_Lipase"/>
</dbReference>
<dbReference type="Proteomes" id="UP000427906">
    <property type="component" value="Chromosome"/>
</dbReference>
<accession>A0A5K7YH63</accession>
<keyword evidence="3" id="KW-1185">Reference proteome</keyword>
<reference evidence="2 3" key="1">
    <citation type="submission" date="2019-11" db="EMBL/GenBank/DDBJ databases">
        <title>Comparative genomics of hydrocarbon-degrading Desulfosarcina strains.</title>
        <authorList>
            <person name="Watanabe M."/>
            <person name="Kojima H."/>
            <person name="Fukui M."/>
        </authorList>
    </citation>
    <scope>NUCLEOTIDE SEQUENCE [LARGE SCALE GENOMIC DNA]</scope>
    <source>
        <strain evidence="2 3">PL12</strain>
    </source>
</reference>
<dbReference type="EMBL" id="AP021874">
    <property type="protein sequence ID" value="BBO68456.1"/>
    <property type="molecule type" value="Genomic_DNA"/>
</dbReference>
<dbReference type="PANTHER" id="PTHR45856:SF24">
    <property type="entry name" value="FUNGAL LIPASE-LIKE DOMAIN-CONTAINING PROTEIN"/>
    <property type="match status" value="1"/>
</dbReference>
<proteinExistence type="predicted"/>
<dbReference type="InterPro" id="IPR002921">
    <property type="entry name" value="Fungal_lipase-type"/>
</dbReference>
<dbReference type="AlphaFoldDB" id="A0A5K7YH63"/>
<dbReference type="SUPFAM" id="SSF53474">
    <property type="entry name" value="alpha/beta-Hydrolases"/>
    <property type="match status" value="1"/>
</dbReference>